<keyword evidence="3" id="KW-1185">Reference proteome</keyword>
<dbReference type="RefSeq" id="WP_143064357.1">
    <property type="nucleotide sequence ID" value="NZ_FOJB01000003.1"/>
</dbReference>
<evidence type="ECO:0000313" key="3">
    <source>
        <dbReference type="Proteomes" id="UP000199650"/>
    </source>
</evidence>
<reference evidence="2 3" key="1">
    <citation type="submission" date="2016-10" db="EMBL/GenBank/DDBJ databases">
        <authorList>
            <person name="de Groot N.N."/>
        </authorList>
    </citation>
    <scope>NUCLEOTIDE SEQUENCE [LARGE SCALE GENOMIC DNA]</scope>
    <source>
        <strain evidence="2 3">DSM 29439</strain>
    </source>
</reference>
<protein>
    <submittedName>
        <fullName evidence="2">Uncharacterized protein</fullName>
    </submittedName>
</protein>
<dbReference type="STRING" id="1173584.SAMN05444851_3260"/>
<gene>
    <name evidence="2" type="ORF">SAMN05444851_3260</name>
</gene>
<organism evidence="2 3">
    <name type="scientific">Aliiroseovarius sediminilitoris</name>
    <dbReference type="NCBI Taxonomy" id="1173584"/>
    <lineage>
        <taxon>Bacteria</taxon>
        <taxon>Pseudomonadati</taxon>
        <taxon>Pseudomonadota</taxon>
        <taxon>Alphaproteobacteria</taxon>
        <taxon>Rhodobacterales</taxon>
        <taxon>Paracoccaceae</taxon>
        <taxon>Aliiroseovarius</taxon>
    </lineage>
</organism>
<accession>A0A1I0R9A7</accession>
<dbReference type="Proteomes" id="UP000199650">
    <property type="component" value="Unassembled WGS sequence"/>
</dbReference>
<dbReference type="EMBL" id="FOJB01000003">
    <property type="protein sequence ID" value="SEW37278.1"/>
    <property type="molecule type" value="Genomic_DNA"/>
</dbReference>
<name>A0A1I0R9A7_9RHOB</name>
<feature type="region of interest" description="Disordered" evidence="1">
    <location>
        <begin position="1"/>
        <end position="20"/>
    </location>
</feature>
<dbReference type="AlphaFoldDB" id="A0A1I0R9A7"/>
<sequence length="62" mass="6856">MHKTDLRAPPTNFTLKRHTHSIHGKKTLPETVIAPIVVLSVWNVDTVKRLKQIVGGGQVSFG</sequence>
<evidence type="ECO:0000256" key="1">
    <source>
        <dbReference type="SAM" id="MobiDB-lite"/>
    </source>
</evidence>
<proteinExistence type="predicted"/>
<evidence type="ECO:0000313" key="2">
    <source>
        <dbReference type="EMBL" id="SEW37278.1"/>
    </source>
</evidence>